<dbReference type="AlphaFoldDB" id="A0A8S1E4K2"/>
<keyword evidence="3" id="KW-1185">Reference proteome</keyword>
<accession>A0A8S1E4K2</accession>
<name>A0A8S1E4K2_9INSE</name>
<gene>
    <name evidence="2" type="ORF">CLODIP_2_CD12644</name>
</gene>
<dbReference type="EMBL" id="CADEPI010000578">
    <property type="protein sequence ID" value="CAB3387448.1"/>
    <property type="molecule type" value="Genomic_DNA"/>
</dbReference>
<protein>
    <submittedName>
        <fullName evidence="2">Uncharacterized protein</fullName>
    </submittedName>
</protein>
<dbReference type="Proteomes" id="UP000494165">
    <property type="component" value="Unassembled WGS sequence"/>
</dbReference>
<evidence type="ECO:0000313" key="3">
    <source>
        <dbReference type="Proteomes" id="UP000494165"/>
    </source>
</evidence>
<sequence length="179" mass="20321">MRYSCKFDKYTTVPEELIIAKKAIYFTAFRTLCGSRTRLKKPDEENDMTAAKIERPDEQENQQHVTASVIGNAMRVNPKRQVSVAQFSKQVTLPIDSYSPISFALRKKLLGQCLMVTPLFHPHNDVGGMKNGSRQSLEVPVNDGLEKQRKGSAEATGKEAKKKFDEDQKETSMQDFEFE</sequence>
<comment type="caution">
    <text evidence="2">The sequence shown here is derived from an EMBL/GenBank/DDBJ whole genome shotgun (WGS) entry which is preliminary data.</text>
</comment>
<organism evidence="2 3">
    <name type="scientific">Cloeon dipterum</name>
    <dbReference type="NCBI Taxonomy" id="197152"/>
    <lineage>
        <taxon>Eukaryota</taxon>
        <taxon>Metazoa</taxon>
        <taxon>Ecdysozoa</taxon>
        <taxon>Arthropoda</taxon>
        <taxon>Hexapoda</taxon>
        <taxon>Insecta</taxon>
        <taxon>Pterygota</taxon>
        <taxon>Palaeoptera</taxon>
        <taxon>Ephemeroptera</taxon>
        <taxon>Pisciforma</taxon>
        <taxon>Baetidae</taxon>
        <taxon>Cloeon</taxon>
    </lineage>
</organism>
<feature type="compositionally biased region" description="Basic and acidic residues" evidence="1">
    <location>
        <begin position="144"/>
        <end position="172"/>
    </location>
</feature>
<evidence type="ECO:0000256" key="1">
    <source>
        <dbReference type="SAM" id="MobiDB-lite"/>
    </source>
</evidence>
<proteinExistence type="predicted"/>
<evidence type="ECO:0000313" key="2">
    <source>
        <dbReference type="EMBL" id="CAB3387448.1"/>
    </source>
</evidence>
<reference evidence="2 3" key="1">
    <citation type="submission" date="2020-04" db="EMBL/GenBank/DDBJ databases">
        <authorList>
            <person name="Alioto T."/>
            <person name="Alioto T."/>
            <person name="Gomez Garrido J."/>
        </authorList>
    </citation>
    <scope>NUCLEOTIDE SEQUENCE [LARGE SCALE GENOMIC DNA]</scope>
</reference>
<feature type="region of interest" description="Disordered" evidence="1">
    <location>
        <begin position="126"/>
        <end position="179"/>
    </location>
</feature>